<evidence type="ECO:0000256" key="1">
    <source>
        <dbReference type="ARBA" id="ARBA00004555"/>
    </source>
</evidence>
<feature type="compositionally biased region" description="Basic and acidic residues" evidence="15">
    <location>
        <begin position="430"/>
        <end position="439"/>
    </location>
</feature>
<dbReference type="Pfam" id="PF13254">
    <property type="entry name" value="DUF4045"/>
    <property type="match status" value="1"/>
</dbReference>
<evidence type="ECO:0000259" key="16">
    <source>
        <dbReference type="Pfam" id="PF13254"/>
    </source>
</evidence>
<gene>
    <name evidence="18" type="ORF">FPHYL_11067</name>
</gene>
<keyword evidence="4" id="KW-0519">Myristate</keyword>
<evidence type="ECO:0000256" key="3">
    <source>
        <dbReference type="ARBA" id="ARBA00022448"/>
    </source>
</evidence>
<dbReference type="SUPFAM" id="SSF52540">
    <property type="entry name" value="P-loop containing nucleoside triphosphate hydrolases"/>
    <property type="match status" value="1"/>
</dbReference>
<feature type="domain" description="DUF7904" evidence="17">
    <location>
        <begin position="1423"/>
        <end position="1522"/>
    </location>
</feature>
<evidence type="ECO:0000256" key="13">
    <source>
        <dbReference type="PIRSR" id="PIRSR606689-1"/>
    </source>
</evidence>
<feature type="compositionally biased region" description="Polar residues" evidence="15">
    <location>
        <begin position="340"/>
        <end position="361"/>
    </location>
</feature>
<dbReference type="GO" id="GO:0003924">
    <property type="term" value="F:GTPase activity"/>
    <property type="evidence" value="ECO:0007669"/>
    <property type="project" value="InterPro"/>
</dbReference>
<dbReference type="Proteomes" id="UP000582016">
    <property type="component" value="Unassembled WGS sequence"/>
</dbReference>
<dbReference type="SMART" id="SM00177">
    <property type="entry name" value="ARF"/>
    <property type="match status" value="1"/>
</dbReference>
<dbReference type="InterPro" id="IPR027417">
    <property type="entry name" value="P-loop_NTPase"/>
</dbReference>
<keyword evidence="8" id="KW-0333">Golgi apparatus</keyword>
<feature type="compositionally biased region" description="Acidic residues" evidence="15">
    <location>
        <begin position="759"/>
        <end position="773"/>
    </location>
</feature>
<feature type="binding site" evidence="14">
    <location>
        <position position="28"/>
    </location>
    <ligand>
        <name>Mg(2+)</name>
        <dbReference type="ChEBI" id="CHEBI:18420"/>
    </ligand>
</feature>
<feature type="compositionally biased region" description="Basic and acidic residues" evidence="15">
    <location>
        <begin position="774"/>
        <end position="794"/>
    </location>
</feature>
<dbReference type="PROSITE" id="PS51417">
    <property type="entry name" value="ARF"/>
    <property type="match status" value="1"/>
</dbReference>
<keyword evidence="14" id="KW-0479">Metal-binding</keyword>
<feature type="compositionally biased region" description="Low complexity" evidence="15">
    <location>
        <begin position="579"/>
        <end position="588"/>
    </location>
</feature>
<dbReference type="Gene3D" id="3.40.50.300">
    <property type="entry name" value="P-loop containing nucleotide triphosphate hydrolases"/>
    <property type="match status" value="1"/>
</dbReference>
<dbReference type="Pfam" id="PF00025">
    <property type="entry name" value="Arf"/>
    <property type="match status" value="1"/>
</dbReference>
<keyword evidence="14" id="KW-0460">Magnesium</keyword>
<dbReference type="SMART" id="SM00262">
    <property type="entry name" value="GEL"/>
    <property type="match status" value="3"/>
</dbReference>
<evidence type="ECO:0000256" key="9">
    <source>
        <dbReference type="ARBA" id="ARBA00023134"/>
    </source>
</evidence>
<feature type="compositionally biased region" description="Polar residues" evidence="15">
    <location>
        <begin position="1131"/>
        <end position="1142"/>
    </location>
</feature>
<dbReference type="InterPro" id="IPR057226">
    <property type="entry name" value="DUF7904"/>
</dbReference>
<dbReference type="FunFam" id="3.40.50.300:FF:003500">
    <property type="entry name" value="ADP-ribosylation factor 1"/>
    <property type="match status" value="1"/>
</dbReference>
<comment type="function">
    <text evidence="11">GTP-binding protein involved in protein trafficking; may modulate vesicle budding and uncoating within the Golgi apparatus.</text>
</comment>
<dbReference type="InterPro" id="IPR005225">
    <property type="entry name" value="Small_GTP-bd"/>
</dbReference>
<sequence>MLSILRKARLKDKEMRILMLGLDNAGKTTIVKKVMGEDVNTVSPTLGFIIKTIDYEGYKLNIWDVGGQKTLRSYWRNYFEKTDALIWVVDATDRLRIQDCRDELQGLLLEERLAGASLLVFANKTDVEGCMTEEEILSLTDGHDPIPVEGPIINFPPAPHPSQGYLTLGSWEIAEKQSITPAATLCLSNKAKGPRCAVFLLKHPPPSVSCPKGPRAMSDEVSQFLEQVERLRGQQIEEDETRARELEEYLAAKRERQARREERARSISPQKSSPANTPSPRSSRRSVHLSEALRLDSPGLSKDDAASPSSEPEAKPEAPMEVSSSPTKENESPVDVDTKPATTPTRYSTLSWQRRPNSRSGSARPLSMLATQNATQRSFIGSQQSSPAPASATEQTFSKDQIAHALGSKDPSWFRQTADRGANSAAYRKNQVEDTDRLDMASVKAQLPGMTADQPKPSPPAEEPVKEPAKEPATPTKMRLASPPTLNPPAFDAGEDKSVGDRFGSMSGRVSPARSNSRSNSPTKGMGGFVQSAMMKRSDSVKRWSVTSPPGLNRANSIQSNQGGGLSVNARPRSKGRPESTTPNSSRPTSRHGESDNEVTPKAPTIDTAIEGAPIPTSPSKTMDPRRWSPTKSSWLESALNKPPESPKTHHKSSSSQPAWMAELNKNKGGVPGAEGTTRPRPGSISHKHQVSIGGLMRSTPMGTATKTNTTGLGGIYSPPPGGNRPYNHGASLSISKSAPKLEPGTPTEDKAVKVEAEPVPEPEPVPDPELTEEEKKAPGPAKDEPIISPKEVKPFAPVPKPKPETPPKKDFRSSLRHRPTGSEAPKAQEPEFKNVFGTLRRTKTQNYVAPDELKDNILKGKASLSQTGGPKKTERVDDFKEAILKKKDDFKKAQVEGKGISRSNTPTNDSPLPEGLARRAEMAKRKSMAELKSPSTPSKPSSPKPTPGPKRIPSQTPSSPKPAPEPAPEPADEGLKRVVTESSAKPEEPRALPGLHKETSSPARLQGRVGGKLAGRFNPALAGMLARGPPPMAANGGKTSAESDSKGATTETITEPSAPGPQLTHMTKGRARGPRRKAPTSAAPKAASAAPAAEPKPVQEKPKPATPKPVEPAKEKVAEQTPPAQRMEESTTAPFSIQQQVAAKAAIRGKPTPSKPTPIKPQEDEPRRFQACDEQTSFSSRQTRKSEYLPSDYPSPLRIQKTGDAASQPGSPKKLDNNRMSRFMDRPSSNGTPEPTKEPIRLTHQRTGSRSPVKMFQKPLPEPEPSSPTKVDSDPLVSVKNAKAMFGGAAQPPPLAAKPSWDRADASGVQTPPRASPRPLPDPGRSSPLQINKTPSRAATRPLPTPPSKEPQTPQAPQTPKPQQTASTAPPKTPSQGSDVASLLTDFFGPKPTRSEYKVDAAELLANRPPTGPLKIQSLSFQVFQISPEGKKTPVSAHNERTLFEREMYIAPHSFTNEAGWKRLEIYFWVGDQVPESAADDALLFVQKEAKALGGKLVKMQQGKETTEFLQALGGVVLIRRGSSNKYDSLAPNMLCGRRYQGQVAFDECDFSPSSLCAGFVYVLTSQGKAYIWKGRGCDVTELSAAKLIAIELTLTGELIEADDGDESESFWKLFESGSKPHSADHWRLKPNYAKYCSRLFCSDADTRQQVFEIAPFNQHDLSPEHIYVLDAFFEMYIIVGARAQSQYSSFRNALDFAQEYAILAAGMEDRPFVPISTVVLEGIPRDLKRVFRFWRDDLSPTATHTSSAAMGTPRRGRSLRVVSLTQALQALRE</sequence>
<evidence type="ECO:0000256" key="6">
    <source>
        <dbReference type="ARBA" id="ARBA00022892"/>
    </source>
</evidence>
<accession>A0A8H5IVM3</accession>
<keyword evidence="19" id="KW-1185">Reference proteome</keyword>
<dbReference type="PANTHER" id="PTHR45697">
    <property type="entry name" value="ADP-RIBOSYLATION FACTOR-LIKE PROTEIN 2-RELATED"/>
    <property type="match status" value="1"/>
</dbReference>
<feature type="compositionally biased region" description="Basic and acidic residues" evidence="15">
    <location>
        <begin position="872"/>
        <end position="896"/>
    </location>
</feature>
<feature type="region of interest" description="Disordered" evidence="15">
    <location>
        <begin position="254"/>
        <end position="1388"/>
    </location>
</feature>
<feature type="compositionally biased region" description="Polar residues" evidence="15">
    <location>
        <begin position="1328"/>
        <end position="1338"/>
    </location>
</feature>
<feature type="compositionally biased region" description="Pro residues" evidence="15">
    <location>
        <begin position="941"/>
        <end position="951"/>
    </location>
</feature>
<feature type="compositionally biased region" description="Low complexity" evidence="15">
    <location>
        <begin position="1352"/>
        <end position="1371"/>
    </location>
</feature>
<keyword evidence="7" id="KW-0653">Protein transport</keyword>
<feature type="compositionally biased region" description="Basic and acidic residues" evidence="15">
    <location>
        <begin position="1162"/>
        <end position="1172"/>
    </location>
</feature>
<feature type="compositionally biased region" description="Polar residues" evidence="15">
    <location>
        <begin position="902"/>
        <end position="911"/>
    </location>
</feature>
<evidence type="ECO:0000256" key="2">
    <source>
        <dbReference type="ARBA" id="ARBA00010290"/>
    </source>
</evidence>
<feature type="compositionally biased region" description="Basic and acidic residues" evidence="15">
    <location>
        <begin position="748"/>
        <end position="757"/>
    </location>
</feature>
<comment type="similarity">
    <text evidence="2">Belongs to the small GTPase superfamily. Arf family.</text>
</comment>
<dbReference type="Pfam" id="PF25480">
    <property type="entry name" value="DUF7904"/>
    <property type="match status" value="1"/>
</dbReference>
<feature type="compositionally biased region" description="Pro residues" evidence="15">
    <location>
        <begin position="960"/>
        <end position="970"/>
    </location>
</feature>
<dbReference type="GO" id="GO:0046872">
    <property type="term" value="F:metal ion binding"/>
    <property type="evidence" value="ECO:0007669"/>
    <property type="project" value="UniProtKB-KW"/>
</dbReference>
<comment type="subcellular location">
    <subcellularLocation>
        <location evidence="1">Golgi apparatus</location>
    </subcellularLocation>
</comment>
<feature type="binding site" evidence="14">
    <location>
        <position position="45"/>
    </location>
    <ligand>
        <name>Mg(2+)</name>
        <dbReference type="ChEBI" id="CHEBI:18420"/>
    </ligand>
</feature>
<dbReference type="InterPro" id="IPR025118">
    <property type="entry name" value="DUF4045"/>
</dbReference>
<feature type="compositionally biased region" description="Polar residues" evidence="15">
    <location>
        <begin position="1038"/>
        <end position="1056"/>
    </location>
</feature>
<dbReference type="Gene3D" id="3.40.20.10">
    <property type="entry name" value="Severin"/>
    <property type="match status" value="3"/>
</dbReference>
<feature type="compositionally biased region" description="Polar residues" evidence="15">
    <location>
        <begin position="369"/>
        <end position="381"/>
    </location>
</feature>
<reference evidence="18 19" key="1">
    <citation type="submission" date="2020-05" db="EMBL/GenBank/DDBJ databases">
        <title>Identification and distribution of gene clusters putatively required for synthesis of sphingolipid metabolism inhibitors in phylogenetically diverse species of the filamentous fungus Fusarium.</title>
        <authorList>
            <person name="Kim H.-S."/>
            <person name="Busman M."/>
            <person name="Brown D.W."/>
            <person name="Divon H."/>
            <person name="Uhlig S."/>
            <person name="Proctor R.H."/>
        </authorList>
    </citation>
    <scope>NUCLEOTIDE SEQUENCE [LARGE SCALE GENOMIC DNA]</scope>
    <source>
        <strain evidence="18 19">NRRL 13617</strain>
    </source>
</reference>
<feature type="compositionally biased region" description="Low complexity" evidence="15">
    <location>
        <begin position="1080"/>
        <end position="1097"/>
    </location>
</feature>
<evidence type="ECO:0000259" key="17">
    <source>
        <dbReference type="Pfam" id="PF25480"/>
    </source>
</evidence>
<dbReference type="GO" id="GO:0016192">
    <property type="term" value="P:vesicle-mediated transport"/>
    <property type="evidence" value="ECO:0007669"/>
    <property type="project" value="UniProtKB-KW"/>
</dbReference>
<dbReference type="GO" id="GO:0005525">
    <property type="term" value="F:GTP binding"/>
    <property type="evidence" value="ECO:0007669"/>
    <property type="project" value="UniProtKB-KW"/>
</dbReference>
<evidence type="ECO:0000256" key="11">
    <source>
        <dbReference type="ARBA" id="ARBA00053326"/>
    </source>
</evidence>
<dbReference type="GO" id="GO:0051015">
    <property type="term" value="F:actin filament binding"/>
    <property type="evidence" value="ECO:0007669"/>
    <property type="project" value="InterPro"/>
</dbReference>
<feature type="compositionally biased region" description="Polar residues" evidence="15">
    <location>
        <begin position="701"/>
        <end position="711"/>
    </location>
</feature>
<dbReference type="InterPro" id="IPR044612">
    <property type="entry name" value="ARL2/3"/>
</dbReference>
<evidence type="ECO:0000313" key="18">
    <source>
        <dbReference type="EMBL" id="KAF5544200.1"/>
    </source>
</evidence>
<dbReference type="GO" id="GO:0005794">
    <property type="term" value="C:Golgi apparatus"/>
    <property type="evidence" value="ECO:0007669"/>
    <property type="project" value="UniProtKB-SubCell"/>
</dbReference>
<dbReference type="InterPro" id="IPR006689">
    <property type="entry name" value="Small_GTPase_ARF/SAR"/>
</dbReference>
<evidence type="ECO:0000256" key="7">
    <source>
        <dbReference type="ARBA" id="ARBA00022927"/>
    </source>
</evidence>
<feature type="compositionally biased region" description="Basic and acidic residues" evidence="15">
    <location>
        <begin position="802"/>
        <end position="814"/>
    </location>
</feature>
<keyword evidence="10" id="KW-0449">Lipoprotein</keyword>
<feature type="binding site" evidence="13">
    <location>
        <begin position="123"/>
        <end position="126"/>
    </location>
    <ligand>
        <name>GTP</name>
        <dbReference type="ChEBI" id="CHEBI:37565"/>
    </ligand>
</feature>
<evidence type="ECO:0000256" key="12">
    <source>
        <dbReference type="ARBA" id="ARBA00070396"/>
    </source>
</evidence>
<dbReference type="SUPFAM" id="SSF55753">
    <property type="entry name" value="Actin depolymerizing proteins"/>
    <property type="match status" value="3"/>
</dbReference>
<evidence type="ECO:0000256" key="4">
    <source>
        <dbReference type="ARBA" id="ARBA00022707"/>
    </source>
</evidence>
<feature type="binding site" evidence="13">
    <location>
        <position position="67"/>
    </location>
    <ligand>
        <name>GTP</name>
        <dbReference type="ChEBI" id="CHEBI:37565"/>
    </ligand>
</feature>
<keyword evidence="6" id="KW-0931">ER-Golgi transport</keyword>
<dbReference type="EMBL" id="JAAOAQ010000501">
    <property type="protein sequence ID" value="KAF5544200.1"/>
    <property type="molecule type" value="Genomic_DNA"/>
</dbReference>
<keyword evidence="5 13" id="KW-0547">Nucleotide-binding</keyword>
<name>A0A8H5IVM3_9HYPO</name>
<dbReference type="PRINTS" id="PR00328">
    <property type="entry name" value="SAR1GTPBP"/>
</dbReference>
<evidence type="ECO:0000256" key="8">
    <source>
        <dbReference type="ARBA" id="ARBA00023034"/>
    </source>
</evidence>
<dbReference type="InterPro" id="IPR029006">
    <property type="entry name" value="ADF-H/Gelsolin-like_dom_sf"/>
</dbReference>
<dbReference type="SMART" id="SM00178">
    <property type="entry name" value="SAR"/>
    <property type="match status" value="1"/>
</dbReference>
<evidence type="ECO:0000256" key="5">
    <source>
        <dbReference type="ARBA" id="ARBA00022741"/>
    </source>
</evidence>
<proteinExistence type="inferred from homology"/>
<feature type="compositionally biased region" description="Polar residues" evidence="15">
    <location>
        <begin position="545"/>
        <end position="561"/>
    </location>
</feature>
<feature type="compositionally biased region" description="Polar residues" evidence="15">
    <location>
        <begin position="267"/>
        <end position="281"/>
    </location>
</feature>
<evidence type="ECO:0000256" key="10">
    <source>
        <dbReference type="ARBA" id="ARBA00023288"/>
    </source>
</evidence>
<evidence type="ECO:0000313" key="19">
    <source>
        <dbReference type="Proteomes" id="UP000582016"/>
    </source>
</evidence>
<feature type="compositionally biased region" description="Basic and acidic residues" evidence="15">
    <location>
        <begin position="254"/>
        <end position="265"/>
    </location>
</feature>
<protein>
    <recommendedName>
        <fullName evidence="12">ADP-ribosylation factor</fullName>
    </recommendedName>
</protein>
<dbReference type="OrthoDB" id="6375767at2759"/>
<organism evidence="18 19">
    <name type="scientific">Fusarium phyllophilum</name>
    <dbReference type="NCBI Taxonomy" id="47803"/>
    <lineage>
        <taxon>Eukaryota</taxon>
        <taxon>Fungi</taxon>
        <taxon>Dikarya</taxon>
        <taxon>Ascomycota</taxon>
        <taxon>Pezizomycotina</taxon>
        <taxon>Sordariomycetes</taxon>
        <taxon>Hypocreomycetidae</taxon>
        <taxon>Hypocreales</taxon>
        <taxon>Nectriaceae</taxon>
        <taxon>Fusarium</taxon>
        <taxon>Fusarium fujikuroi species complex</taxon>
    </lineage>
</organism>
<comment type="caution">
    <text evidence="18">The sequence shown here is derived from an EMBL/GenBank/DDBJ whole genome shotgun (WGS) entry which is preliminary data.</text>
</comment>
<feature type="compositionally biased region" description="Basic and acidic residues" evidence="15">
    <location>
        <begin position="917"/>
        <end position="930"/>
    </location>
</feature>
<dbReference type="GO" id="GO:0015031">
    <property type="term" value="P:protein transport"/>
    <property type="evidence" value="ECO:0007669"/>
    <property type="project" value="UniProtKB-KW"/>
</dbReference>
<feature type="compositionally biased region" description="Low complexity" evidence="15">
    <location>
        <begin position="382"/>
        <end position="392"/>
    </location>
</feature>
<evidence type="ECO:0000256" key="14">
    <source>
        <dbReference type="PIRSR" id="PIRSR606689-2"/>
    </source>
</evidence>
<feature type="compositionally biased region" description="Basic and acidic residues" evidence="15">
    <location>
        <begin position="974"/>
        <end position="1000"/>
    </location>
</feature>
<evidence type="ECO:0000256" key="15">
    <source>
        <dbReference type="SAM" id="MobiDB-lite"/>
    </source>
</evidence>
<feature type="compositionally biased region" description="Basic residues" evidence="15">
    <location>
        <begin position="1068"/>
        <end position="1079"/>
    </location>
</feature>
<dbReference type="NCBIfam" id="TIGR00231">
    <property type="entry name" value="small_GTP"/>
    <property type="match status" value="1"/>
</dbReference>
<feature type="binding site" evidence="13">
    <location>
        <begin position="21"/>
        <end position="28"/>
    </location>
    <ligand>
        <name>GTP</name>
        <dbReference type="ChEBI" id="CHEBI:37565"/>
    </ligand>
</feature>
<feature type="compositionally biased region" description="Low complexity" evidence="15">
    <location>
        <begin position="511"/>
        <end position="522"/>
    </location>
</feature>
<keyword evidence="3" id="KW-0813">Transport</keyword>
<feature type="domain" description="DUF4045" evidence="16">
    <location>
        <begin position="218"/>
        <end position="891"/>
    </location>
</feature>
<feature type="compositionally biased region" description="Basic and acidic residues" evidence="15">
    <location>
        <begin position="1214"/>
        <end position="1226"/>
    </location>
</feature>
<keyword evidence="9 13" id="KW-0342">GTP-binding</keyword>
<dbReference type="InterPro" id="IPR007122">
    <property type="entry name" value="Villin/Gelsolin"/>
</dbReference>